<gene>
    <name evidence="5" type="primary">LOC106158258</name>
</gene>
<dbReference type="CDD" id="cd17068">
    <property type="entry name" value="RBD_PLEKHG5"/>
    <property type="match status" value="1"/>
</dbReference>
<dbReference type="InterPro" id="IPR000219">
    <property type="entry name" value="DH_dom"/>
</dbReference>
<dbReference type="InterPro" id="IPR035899">
    <property type="entry name" value="DBL_dom_sf"/>
</dbReference>
<feature type="region of interest" description="Disordered" evidence="2">
    <location>
        <begin position="127"/>
        <end position="203"/>
    </location>
</feature>
<dbReference type="InterPro" id="IPR001849">
    <property type="entry name" value="PH_domain"/>
</dbReference>
<dbReference type="RefSeq" id="XP_013389622.1">
    <property type="nucleotide sequence ID" value="XM_013534168.1"/>
</dbReference>
<dbReference type="CDD" id="cd13244">
    <property type="entry name" value="PH_PLEKHG5_G6"/>
    <property type="match status" value="1"/>
</dbReference>
<accession>A0A1S3HUA4</accession>
<proteinExistence type="predicted"/>
<dbReference type="SUPFAM" id="SSF54236">
    <property type="entry name" value="Ubiquitin-like"/>
    <property type="match status" value="1"/>
</dbReference>
<feature type="compositionally biased region" description="Basic and acidic residues" evidence="2">
    <location>
        <begin position="1213"/>
        <end position="1233"/>
    </location>
</feature>
<dbReference type="GO" id="GO:0005886">
    <property type="term" value="C:plasma membrane"/>
    <property type="evidence" value="ECO:0007669"/>
    <property type="project" value="TreeGrafter"/>
</dbReference>
<dbReference type="InParanoid" id="A0A1S3HUA4"/>
<dbReference type="PANTHER" id="PTHR13217:SF11">
    <property type="entry name" value="PLECKSTRIN HOMOLOGY DOMAIN-CONTAINING FAMILY G MEMBER 5"/>
    <property type="match status" value="1"/>
</dbReference>
<dbReference type="SMART" id="SM00233">
    <property type="entry name" value="PH"/>
    <property type="match status" value="1"/>
</dbReference>
<evidence type="ECO:0000256" key="1">
    <source>
        <dbReference type="SAM" id="Coils"/>
    </source>
</evidence>
<dbReference type="CDD" id="cd00160">
    <property type="entry name" value="RhoGEF"/>
    <property type="match status" value="1"/>
</dbReference>
<dbReference type="PANTHER" id="PTHR13217">
    <property type="entry name" value="PLECKSTRIN HOMOLOGY DOMAIN-CONTAINING FAMILY G MEMBER 7"/>
    <property type="match status" value="1"/>
</dbReference>
<feature type="domain" description="DH" evidence="3">
    <location>
        <begin position="535"/>
        <end position="728"/>
    </location>
</feature>
<dbReference type="InterPro" id="IPR029071">
    <property type="entry name" value="Ubiquitin-like_domsf"/>
</dbReference>
<protein>
    <submittedName>
        <fullName evidence="5">Pleckstrin homology domain-containing family G member 5</fullName>
    </submittedName>
</protein>
<dbReference type="GO" id="GO:0007266">
    <property type="term" value="P:Rho protein signal transduction"/>
    <property type="evidence" value="ECO:0007669"/>
    <property type="project" value="TreeGrafter"/>
</dbReference>
<evidence type="ECO:0000313" key="4">
    <source>
        <dbReference type="Proteomes" id="UP000085678"/>
    </source>
</evidence>
<feature type="compositionally biased region" description="Low complexity" evidence="2">
    <location>
        <begin position="1245"/>
        <end position="1262"/>
    </location>
</feature>
<dbReference type="STRING" id="7574.A0A1S3HUA4"/>
<feature type="compositionally biased region" description="Polar residues" evidence="2">
    <location>
        <begin position="191"/>
        <end position="203"/>
    </location>
</feature>
<feature type="region of interest" description="Disordered" evidence="2">
    <location>
        <begin position="1032"/>
        <end position="1064"/>
    </location>
</feature>
<feature type="compositionally biased region" description="Acidic residues" evidence="2">
    <location>
        <begin position="127"/>
        <end position="138"/>
    </location>
</feature>
<feature type="compositionally biased region" description="Polar residues" evidence="2">
    <location>
        <begin position="436"/>
        <end position="449"/>
    </location>
</feature>
<sequence length="1317" mass="148759">MDICNSGPDGSAAYKVVAIPQETGLSLMKYNKISESGMQKMKDEADMLCRLCRGLRSKAVKVCHHSDCQEQNGHKPLMLCAECDKTLHESGSHEGHLRFDLPHRAKVFTSGFPHDLSSHSLPAEVTYLEEEEGEDEPDTPVTSVQRNDQGIRQVSAGTSKLQEGSTNGQSSVDIEDEGGGRISYERKGSLDSRNVGDQSQQSYGSLPRIKRKKVVKKKFHNNEKLDYADPPQELSKAKQSETLHPLKFALHSLVANSSQFALEHSISRDCFTLKFDMFEELDIEIVTAVAGVTLRDALLPLCEKRAIIVDKLNVFIDASHTPLKLEFDTFHLGGTQLTVKAKDGDSPFIPRSSIPTKLASKTRSLDKARDKVKPGGHYVKREQSIRTRTPPVIHRRCSLQTHTSRCHAVVRAEHPLAKLNPYAFSEDEEEEFPPGTDSQINSSPNNTLTAADGQKLRGRTGGRLSSILNTFGLKETNKQELLSEKLNEYSLTGLPDMPELLTLGHPKFDQQLFELEGHWTAFVDDPGSLSKKQKDQQEALWELLHTEVEYIRKLKVITDLFMCVLINLQNEQLLNEIETEKLFSNISEIALANSQFWCGHMSRVLEEARRSRKPMNPGVMKDGFVKHFEEEFLPYTKYCLEHKMCQDYMKTCFRENELFRTFVVWAEAQKQCNRLKLNDLLVKPMQRLTKYSLLLSAILKKTEDEETRKDLKEMVQAVDKFVHSVDSSLRHRHEQERLAAIINRIEAYEGVDPPNEECVKTLQEYSNFTLTCPMPGCLPQQTRHLLLERPLKMKEATGKMDVHCFLFTDMLLVTKPTKRGGTGDRVKIVKPPMRIDKVVVQELRDGGSFLLIYLNEYHVASAALTMQTDNVKLWINKIQKAQELYKKARDEATEKAERQLAVNFFDIDDDDEADYYGTLLSVDNGSMRSNTSHESLTRQYSEDNEGKYLPNLVVGPVGGMYLPHAHSELSLDQIEMISNTGADPCTRIKDSRKDRKQRPRSLTYGDLMMSPSLAAGRQDEEAMRFLFPDESASMRNSPKVSPTAVRRRGHVTNKPGPIIIKPYRADSFSGSETNSPHGQMSPMEKKQFALPDRPSIAFNLDESLRGKLNQRRQGRGEKRYHTADSIQDINRSHEHDKDASIHKRLSWHLGTVDINLEDREAMLKNKAFSSESLRSIRSSSGVSSTGSLHLSPESEISEEYEQDGILTSSNEQVKPKRSESDSKMRPDLKDLRSRSNAVELETNGSTSNQKLNSNSKSKSLSDISRIIAEASSSEMKDGISSVDLPKYEGQKKKLSHAEIMKMKKQLLLSSNVEASEV</sequence>
<dbReference type="GO" id="GO:0043542">
    <property type="term" value="P:endothelial cell migration"/>
    <property type="evidence" value="ECO:0007669"/>
    <property type="project" value="TreeGrafter"/>
</dbReference>
<feature type="compositionally biased region" description="Polar residues" evidence="2">
    <location>
        <begin position="140"/>
        <end position="172"/>
    </location>
</feature>
<dbReference type="GO" id="GO:0030424">
    <property type="term" value="C:axon"/>
    <property type="evidence" value="ECO:0007669"/>
    <property type="project" value="TreeGrafter"/>
</dbReference>
<feature type="coiled-coil region" evidence="1">
    <location>
        <begin position="871"/>
        <end position="898"/>
    </location>
</feature>
<evidence type="ECO:0000313" key="5">
    <source>
        <dbReference type="RefSeq" id="XP_013389622.1"/>
    </source>
</evidence>
<keyword evidence="4" id="KW-1185">Reference proteome</keyword>
<reference evidence="5" key="1">
    <citation type="journal article" date="2015" name="Nat. Commun.">
        <title>The Lingula genome provides insights into brachiopod evolution and the origin of phosphate biomineralization.</title>
        <authorList>
            <person name="Luo Y.J."/>
            <person name="Takeuchi T."/>
            <person name="Koyanagi R."/>
            <person name="Yamada L."/>
            <person name="Kanda M."/>
            <person name="Khalturina M."/>
            <person name="Fujie M."/>
            <person name="Yamasaki S.I."/>
            <person name="Endo K."/>
            <person name="Satoh N."/>
        </authorList>
    </citation>
    <scope>NUCLEOTIDE SEQUENCE</scope>
</reference>
<dbReference type="Gene3D" id="2.30.29.30">
    <property type="entry name" value="Pleckstrin-homology domain (PH domain)/Phosphotyrosine-binding domain (PTB)"/>
    <property type="match status" value="1"/>
</dbReference>
<feature type="region of interest" description="Disordered" evidence="2">
    <location>
        <begin position="1108"/>
        <end position="1140"/>
    </location>
</feature>
<feature type="region of interest" description="Disordered" evidence="2">
    <location>
        <begin position="1169"/>
        <end position="1262"/>
    </location>
</feature>
<reference evidence="5" key="2">
    <citation type="submission" date="2025-08" db="UniProtKB">
        <authorList>
            <consortium name="RefSeq"/>
        </authorList>
    </citation>
    <scope>IDENTIFICATION</scope>
</reference>
<dbReference type="SMART" id="SM00325">
    <property type="entry name" value="RhoGEF"/>
    <property type="match status" value="1"/>
</dbReference>
<feature type="compositionally biased region" description="Low complexity" evidence="2">
    <location>
        <begin position="1169"/>
        <end position="1191"/>
    </location>
</feature>
<name>A0A1S3HUA4_LINAN</name>
<feature type="compositionally biased region" description="Basic and acidic residues" evidence="2">
    <location>
        <begin position="1130"/>
        <end position="1140"/>
    </location>
</feature>
<dbReference type="SUPFAM" id="SSF50729">
    <property type="entry name" value="PH domain-like"/>
    <property type="match status" value="1"/>
</dbReference>
<keyword evidence="1" id="KW-0175">Coiled coil</keyword>
<evidence type="ECO:0000259" key="3">
    <source>
        <dbReference type="PROSITE" id="PS50010"/>
    </source>
</evidence>
<dbReference type="GO" id="GO:0005085">
    <property type="term" value="F:guanyl-nucleotide exchange factor activity"/>
    <property type="evidence" value="ECO:0007669"/>
    <property type="project" value="InterPro"/>
</dbReference>
<evidence type="ECO:0000256" key="2">
    <source>
        <dbReference type="SAM" id="MobiDB-lite"/>
    </source>
</evidence>
<organism evidence="4 5">
    <name type="scientific">Lingula anatina</name>
    <name type="common">Brachiopod</name>
    <name type="synonym">Lingula unguis</name>
    <dbReference type="NCBI Taxonomy" id="7574"/>
    <lineage>
        <taxon>Eukaryota</taxon>
        <taxon>Metazoa</taxon>
        <taxon>Spiralia</taxon>
        <taxon>Lophotrochozoa</taxon>
        <taxon>Brachiopoda</taxon>
        <taxon>Linguliformea</taxon>
        <taxon>Lingulata</taxon>
        <taxon>Lingulida</taxon>
        <taxon>Linguloidea</taxon>
        <taxon>Lingulidae</taxon>
        <taxon>Lingula</taxon>
    </lineage>
</organism>
<dbReference type="InterPro" id="IPR011993">
    <property type="entry name" value="PH-like_dom_sf"/>
</dbReference>
<dbReference type="GeneID" id="106158258"/>
<feature type="region of interest" description="Disordered" evidence="2">
    <location>
        <begin position="425"/>
        <end position="453"/>
    </location>
</feature>
<dbReference type="KEGG" id="lak:106158258"/>
<dbReference type="Gene3D" id="1.20.900.10">
    <property type="entry name" value="Dbl homology (DH) domain"/>
    <property type="match status" value="1"/>
</dbReference>
<dbReference type="Pfam" id="PF00621">
    <property type="entry name" value="RhoGEF"/>
    <property type="match status" value="1"/>
</dbReference>
<dbReference type="PROSITE" id="PS50010">
    <property type="entry name" value="DH_2"/>
    <property type="match status" value="1"/>
</dbReference>
<dbReference type="SUPFAM" id="SSF48065">
    <property type="entry name" value="DBL homology domain (DH-domain)"/>
    <property type="match status" value="1"/>
</dbReference>
<dbReference type="OrthoDB" id="660555at2759"/>
<dbReference type="Proteomes" id="UP000085678">
    <property type="component" value="Unplaced"/>
</dbReference>
<dbReference type="InterPro" id="IPR040181">
    <property type="entry name" value="PKHG5/7"/>
</dbReference>
<dbReference type="GO" id="GO:0030139">
    <property type="term" value="C:endocytic vesicle"/>
    <property type="evidence" value="ECO:0007669"/>
    <property type="project" value="TreeGrafter"/>
</dbReference>
<feature type="region of interest" description="Disordered" evidence="2">
    <location>
        <begin position="981"/>
        <end position="1002"/>
    </location>
</feature>